<evidence type="ECO:0000256" key="7">
    <source>
        <dbReference type="ARBA" id="ARBA00022984"/>
    </source>
</evidence>
<comment type="similarity">
    <text evidence="10">Belongs to the EPSP synthase family. MurA subfamily.</text>
</comment>
<keyword evidence="6" id="KW-0133">Cell shape</keyword>
<keyword evidence="7" id="KW-0573">Peptidoglycan synthesis</keyword>
<dbReference type="GO" id="GO:0005737">
    <property type="term" value="C:cytoplasm"/>
    <property type="evidence" value="ECO:0007669"/>
    <property type="project" value="UniProtKB-SubCell"/>
</dbReference>
<dbReference type="EMBL" id="BJWL01000019">
    <property type="protein sequence ID" value="GFZ07553.1"/>
    <property type="molecule type" value="Genomic_DNA"/>
</dbReference>
<comment type="pathway">
    <text evidence="2">Cell wall biogenesis; peptidoglycan biosynthesis.</text>
</comment>
<comment type="catalytic activity">
    <reaction evidence="15">
        <text>phosphoenolpyruvate + UDP-N-acetyl-alpha-D-glucosamine = UDP-N-acetyl-3-O-(1-carboxyvinyl)-alpha-D-glucosamine + phosphate</text>
        <dbReference type="Rhea" id="RHEA:18681"/>
        <dbReference type="ChEBI" id="CHEBI:43474"/>
        <dbReference type="ChEBI" id="CHEBI:57705"/>
        <dbReference type="ChEBI" id="CHEBI:58702"/>
        <dbReference type="ChEBI" id="CHEBI:68483"/>
        <dbReference type="EC" id="2.5.1.7"/>
    </reaction>
</comment>
<keyword evidence="5" id="KW-0808">Transferase</keyword>
<dbReference type="EC" id="2.5.1.7" evidence="11"/>
<keyword evidence="8" id="KW-0131">Cell cycle</keyword>
<evidence type="ECO:0000256" key="4">
    <source>
        <dbReference type="ARBA" id="ARBA00022618"/>
    </source>
</evidence>
<dbReference type="OrthoDB" id="1718875at2759"/>
<dbReference type="PANTHER" id="PTHR43783:SF1">
    <property type="entry name" value="UDP-N-ACETYLGLUCOSAMINE 1-CARBOXYVINYLTRANSFERASE"/>
    <property type="match status" value="1"/>
</dbReference>
<dbReference type="InterPro" id="IPR036968">
    <property type="entry name" value="Enolpyruvate_Tfrase_sf"/>
</dbReference>
<gene>
    <name evidence="17" type="ORF">Acr_19g0004900</name>
</gene>
<evidence type="ECO:0000256" key="6">
    <source>
        <dbReference type="ARBA" id="ARBA00022960"/>
    </source>
</evidence>
<evidence type="ECO:0000256" key="13">
    <source>
        <dbReference type="ARBA" id="ARBA00042443"/>
    </source>
</evidence>
<dbReference type="Gene3D" id="3.65.10.10">
    <property type="entry name" value="Enolpyruvate transferase domain"/>
    <property type="match status" value="3"/>
</dbReference>
<evidence type="ECO:0000313" key="18">
    <source>
        <dbReference type="Proteomes" id="UP000585474"/>
    </source>
</evidence>
<evidence type="ECO:0000256" key="12">
    <source>
        <dbReference type="ARBA" id="ARBA00039754"/>
    </source>
</evidence>
<evidence type="ECO:0000313" key="17">
    <source>
        <dbReference type="EMBL" id="GFZ07553.1"/>
    </source>
</evidence>
<evidence type="ECO:0000256" key="14">
    <source>
        <dbReference type="ARBA" id="ARBA00042842"/>
    </source>
</evidence>
<dbReference type="GO" id="GO:0051301">
    <property type="term" value="P:cell division"/>
    <property type="evidence" value="ECO:0007669"/>
    <property type="project" value="UniProtKB-KW"/>
</dbReference>
<keyword evidence="3" id="KW-0963">Cytoplasm</keyword>
<dbReference type="Proteomes" id="UP000585474">
    <property type="component" value="Unassembled WGS sequence"/>
</dbReference>
<keyword evidence="4" id="KW-0132">Cell division</keyword>
<evidence type="ECO:0000256" key="8">
    <source>
        <dbReference type="ARBA" id="ARBA00023306"/>
    </source>
</evidence>
<name>A0A7J0G9U8_9ERIC</name>
<dbReference type="AlphaFoldDB" id="A0A7J0G9U8"/>
<dbReference type="InterPro" id="IPR013792">
    <property type="entry name" value="RNA3'P_cycl/enolpyr_Trfase_a/b"/>
</dbReference>
<comment type="caution">
    <text evidence="17">The sequence shown here is derived from an EMBL/GenBank/DDBJ whole genome shotgun (WGS) entry which is preliminary data.</text>
</comment>
<dbReference type="SUPFAM" id="SSF55205">
    <property type="entry name" value="EPT/RTPC-like"/>
    <property type="match status" value="1"/>
</dbReference>
<organism evidence="17 18">
    <name type="scientific">Actinidia rufa</name>
    <dbReference type="NCBI Taxonomy" id="165716"/>
    <lineage>
        <taxon>Eukaryota</taxon>
        <taxon>Viridiplantae</taxon>
        <taxon>Streptophyta</taxon>
        <taxon>Embryophyta</taxon>
        <taxon>Tracheophyta</taxon>
        <taxon>Spermatophyta</taxon>
        <taxon>Magnoliopsida</taxon>
        <taxon>eudicotyledons</taxon>
        <taxon>Gunneridae</taxon>
        <taxon>Pentapetalae</taxon>
        <taxon>asterids</taxon>
        <taxon>Ericales</taxon>
        <taxon>Actinidiaceae</taxon>
        <taxon>Actinidia</taxon>
    </lineage>
</organism>
<evidence type="ECO:0000256" key="1">
    <source>
        <dbReference type="ARBA" id="ARBA00004496"/>
    </source>
</evidence>
<accession>A0A7J0G9U8</accession>
<evidence type="ECO:0000256" key="3">
    <source>
        <dbReference type="ARBA" id="ARBA00022490"/>
    </source>
</evidence>
<protein>
    <recommendedName>
        <fullName evidence="12">UDP-N-acetylglucosamine 1-carboxyvinyltransferase</fullName>
        <ecNumber evidence="11">2.5.1.7</ecNumber>
    </recommendedName>
    <alternativeName>
        <fullName evidence="13">Enoylpyruvate transferase</fullName>
    </alternativeName>
    <alternativeName>
        <fullName evidence="14">UDP-N-acetylglucosamine enolpyruvyl transferase</fullName>
    </alternativeName>
</protein>
<dbReference type="Pfam" id="PF00275">
    <property type="entry name" value="EPSP_synthase"/>
    <property type="match status" value="1"/>
</dbReference>
<evidence type="ECO:0000256" key="11">
    <source>
        <dbReference type="ARBA" id="ARBA00039108"/>
    </source>
</evidence>
<keyword evidence="18" id="KW-1185">Reference proteome</keyword>
<dbReference type="InterPro" id="IPR001986">
    <property type="entry name" value="Enolpyruvate_Tfrase_dom"/>
</dbReference>
<evidence type="ECO:0000256" key="9">
    <source>
        <dbReference type="ARBA" id="ARBA00023316"/>
    </source>
</evidence>
<feature type="domain" description="Enolpyruvate transferase" evidence="16">
    <location>
        <begin position="63"/>
        <end position="186"/>
    </location>
</feature>
<comment type="subcellular location">
    <subcellularLocation>
        <location evidence="1">Cytoplasm</location>
    </subcellularLocation>
</comment>
<reference evidence="17 18" key="1">
    <citation type="submission" date="2019-07" db="EMBL/GenBank/DDBJ databases">
        <title>De Novo Assembly of kiwifruit Actinidia rufa.</title>
        <authorList>
            <person name="Sugita-Konishi S."/>
            <person name="Sato K."/>
            <person name="Mori E."/>
            <person name="Abe Y."/>
            <person name="Kisaki G."/>
            <person name="Hamano K."/>
            <person name="Suezawa K."/>
            <person name="Otani M."/>
            <person name="Fukuda T."/>
            <person name="Manabe T."/>
            <person name="Gomi K."/>
            <person name="Tabuchi M."/>
            <person name="Akimitsu K."/>
            <person name="Kataoka I."/>
        </authorList>
    </citation>
    <scope>NUCLEOTIDE SEQUENCE [LARGE SCALE GENOMIC DNA]</scope>
    <source>
        <strain evidence="18">cv. Fuchu</strain>
    </source>
</reference>
<evidence type="ECO:0000256" key="15">
    <source>
        <dbReference type="ARBA" id="ARBA00047527"/>
    </source>
</evidence>
<sequence>MTQHQHAYMKNFSAQGVGKYGHGLQMAKGWWGEGSGLITHTLEHAWNVPAPTSLLSREGRSPSLYGSEYAIIPDRIEAGTFMLAAAITRSCISMSPVVPYHLSCLIDKLVTVGCKITRRDPDILEVYAVPAKIEDVLQGFDVKTSPFPGFPTDLQPQTTALLTTCDGLRVVEESVFENRMSYASVLRGSQVVASDLRGGVLLVLAGLSAEGNTEIDGVAHIDRGYENLEMKLQLLGADVKRLIPAASKP</sequence>
<keyword evidence="9" id="KW-0961">Cell wall biogenesis/degradation</keyword>
<evidence type="ECO:0000256" key="10">
    <source>
        <dbReference type="ARBA" id="ARBA00038367"/>
    </source>
</evidence>
<proteinExistence type="inferred from homology"/>
<dbReference type="GO" id="GO:0071555">
    <property type="term" value="P:cell wall organization"/>
    <property type="evidence" value="ECO:0007669"/>
    <property type="project" value="UniProtKB-KW"/>
</dbReference>
<evidence type="ECO:0000256" key="5">
    <source>
        <dbReference type="ARBA" id="ARBA00022679"/>
    </source>
</evidence>
<dbReference type="GO" id="GO:0008360">
    <property type="term" value="P:regulation of cell shape"/>
    <property type="evidence" value="ECO:0007669"/>
    <property type="project" value="UniProtKB-KW"/>
</dbReference>
<evidence type="ECO:0000256" key="2">
    <source>
        <dbReference type="ARBA" id="ARBA00004752"/>
    </source>
</evidence>
<dbReference type="PANTHER" id="PTHR43783">
    <property type="entry name" value="UDP-N-ACETYLGLUCOSAMINE 1-CARBOXYVINYLTRANSFERASE"/>
    <property type="match status" value="1"/>
</dbReference>
<dbReference type="GO" id="GO:0008760">
    <property type="term" value="F:UDP-N-acetylglucosamine 1-carboxyvinyltransferase activity"/>
    <property type="evidence" value="ECO:0007669"/>
    <property type="project" value="UniProtKB-EC"/>
</dbReference>
<dbReference type="InterPro" id="IPR050068">
    <property type="entry name" value="MurA_subfamily"/>
</dbReference>
<evidence type="ECO:0000259" key="16">
    <source>
        <dbReference type="Pfam" id="PF00275"/>
    </source>
</evidence>